<dbReference type="Gene3D" id="1.10.10.10">
    <property type="entry name" value="Winged helix-like DNA-binding domain superfamily/Winged helix DNA-binding domain"/>
    <property type="match status" value="1"/>
</dbReference>
<evidence type="ECO:0000256" key="3">
    <source>
        <dbReference type="ARBA" id="ARBA00023163"/>
    </source>
</evidence>
<keyword evidence="3" id="KW-0804">Transcription</keyword>
<feature type="domain" description="HTH gntR-type" evidence="4">
    <location>
        <begin position="16"/>
        <end position="83"/>
    </location>
</feature>
<dbReference type="Pfam" id="PF07729">
    <property type="entry name" value="FCD"/>
    <property type="match status" value="1"/>
</dbReference>
<dbReference type="EMBL" id="FNKH01000003">
    <property type="protein sequence ID" value="SDR29025.1"/>
    <property type="molecule type" value="Genomic_DNA"/>
</dbReference>
<dbReference type="STRING" id="37928.SAMN04489742_4662"/>
<dbReference type="SMART" id="SM00895">
    <property type="entry name" value="FCD"/>
    <property type="match status" value="1"/>
</dbReference>
<dbReference type="Pfam" id="PF00392">
    <property type="entry name" value="GntR"/>
    <property type="match status" value="1"/>
</dbReference>
<dbReference type="CDD" id="cd07377">
    <property type="entry name" value="WHTH_GntR"/>
    <property type="match status" value="1"/>
</dbReference>
<dbReference type="GO" id="GO:0003700">
    <property type="term" value="F:DNA-binding transcription factor activity"/>
    <property type="evidence" value="ECO:0007669"/>
    <property type="project" value="InterPro"/>
</dbReference>
<dbReference type="PROSITE" id="PS50949">
    <property type="entry name" value="HTH_GNTR"/>
    <property type="match status" value="1"/>
</dbReference>
<proteinExistence type="predicted"/>
<name>A0A1H1HU93_9MICC</name>
<dbReference type="Proteomes" id="UP000181917">
    <property type="component" value="Unassembled WGS sequence"/>
</dbReference>
<evidence type="ECO:0000256" key="1">
    <source>
        <dbReference type="ARBA" id="ARBA00023015"/>
    </source>
</evidence>
<sequence length="252" mass="27951">MSGSSIDEQGTIPDPRSITEHVADELRERIKYGRLAPGQRLIEADLIEQLHVSRGTVRAAFSQLASEGIITIERNRGAHVRVLDIEGVRQLYELRAVLEGRAAGLTAERIDEPGCRVELERLGKLNDEFSQGGSSFADYWNYNETLHRVVMEYSGNDMLRRMAEQARTLTYHYHLQAATQSGSSRPVSISHACAQHHEILERILVGDATGAETSMRNHILDNGAGIIASMQEFGQPRPALLAVNARRRSPAS</sequence>
<gene>
    <name evidence="5" type="ORF">SAMN04489742_4662</name>
</gene>
<dbReference type="InterPro" id="IPR008920">
    <property type="entry name" value="TF_FadR/GntR_C"/>
</dbReference>
<dbReference type="OrthoDB" id="4535513at2"/>
<dbReference type="RefSeq" id="WP_074703474.1">
    <property type="nucleotide sequence ID" value="NZ_CP018865.1"/>
</dbReference>
<dbReference type="SUPFAM" id="SSF48008">
    <property type="entry name" value="GntR ligand-binding domain-like"/>
    <property type="match status" value="1"/>
</dbReference>
<dbReference type="InterPro" id="IPR000524">
    <property type="entry name" value="Tscrpt_reg_HTH_GntR"/>
</dbReference>
<evidence type="ECO:0000259" key="4">
    <source>
        <dbReference type="PROSITE" id="PS50949"/>
    </source>
</evidence>
<dbReference type="KEGG" id="acry:AC20117_22675"/>
<organism evidence="5 6">
    <name type="scientific">Crystallibacter crystallopoietes</name>
    <dbReference type="NCBI Taxonomy" id="37928"/>
    <lineage>
        <taxon>Bacteria</taxon>
        <taxon>Bacillati</taxon>
        <taxon>Actinomycetota</taxon>
        <taxon>Actinomycetes</taxon>
        <taxon>Micrococcales</taxon>
        <taxon>Micrococcaceae</taxon>
        <taxon>Crystallibacter</taxon>
    </lineage>
</organism>
<keyword evidence="1" id="KW-0805">Transcription regulation</keyword>
<keyword evidence="6" id="KW-1185">Reference proteome</keyword>
<protein>
    <submittedName>
        <fullName evidence="5">DNA-binding transcriptional regulator, GntR family</fullName>
    </submittedName>
</protein>
<evidence type="ECO:0000313" key="6">
    <source>
        <dbReference type="Proteomes" id="UP000181917"/>
    </source>
</evidence>
<reference evidence="5 6" key="1">
    <citation type="submission" date="2016-10" db="EMBL/GenBank/DDBJ databases">
        <authorList>
            <person name="de Groot N.N."/>
        </authorList>
    </citation>
    <scope>NUCLEOTIDE SEQUENCE [LARGE SCALE GENOMIC DNA]</scope>
    <source>
        <strain evidence="5 6">DSM 20117</strain>
    </source>
</reference>
<dbReference type="PANTHER" id="PTHR43537:SF24">
    <property type="entry name" value="GLUCONATE OPERON TRANSCRIPTIONAL REPRESSOR"/>
    <property type="match status" value="1"/>
</dbReference>
<dbReference type="SUPFAM" id="SSF46785">
    <property type="entry name" value="Winged helix' DNA-binding domain"/>
    <property type="match status" value="1"/>
</dbReference>
<dbReference type="GO" id="GO:0003677">
    <property type="term" value="F:DNA binding"/>
    <property type="evidence" value="ECO:0007669"/>
    <property type="project" value="UniProtKB-KW"/>
</dbReference>
<dbReference type="InterPro" id="IPR036388">
    <property type="entry name" value="WH-like_DNA-bd_sf"/>
</dbReference>
<accession>A0A1H1HU93</accession>
<dbReference type="SMART" id="SM00345">
    <property type="entry name" value="HTH_GNTR"/>
    <property type="match status" value="1"/>
</dbReference>
<keyword evidence="2 5" id="KW-0238">DNA-binding</keyword>
<evidence type="ECO:0000313" key="5">
    <source>
        <dbReference type="EMBL" id="SDR29025.1"/>
    </source>
</evidence>
<dbReference type="Gene3D" id="1.20.120.530">
    <property type="entry name" value="GntR ligand-binding domain-like"/>
    <property type="match status" value="1"/>
</dbReference>
<dbReference type="InterPro" id="IPR011711">
    <property type="entry name" value="GntR_C"/>
</dbReference>
<dbReference type="InterPro" id="IPR036390">
    <property type="entry name" value="WH_DNA-bd_sf"/>
</dbReference>
<dbReference type="PANTHER" id="PTHR43537">
    <property type="entry name" value="TRANSCRIPTIONAL REGULATOR, GNTR FAMILY"/>
    <property type="match status" value="1"/>
</dbReference>
<dbReference type="AlphaFoldDB" id="A0A1H1HU93"/>
<evidence type="ECO:0000256" key="2">
    <source>
        <dbReference type="ARBA" id="ARBA00023125"/>
    </source>
</evidence>